<dbReference type="PRINTS" id="PR00105">
    <property type="entry name" value="C5METTRFRASE"/>
</dbReference>
<dbReference type="GO" id="GO:0032259">
    <property type="term" value="P:methylation"/>
    <property type="evidence" value="ECO:0007669"/>
    <property type="project" value="UniProtKB-KW"/>
</dbReference>
<evidence type="ECO:0000256" key="10">
    <source>
        <dbReference type="RuleBase" id="RU000416"/>
    </source>
</evidence>
<dbReference type="GO" id="GO:0005634">
    <property type="term" value="C:nucleus"/>
    <property type="evidence" value="ECO:0007669"/>
    <property type="project" value="UniProtKB-SubCell"/>
</dbReference>
<dbReference type="GO" id="GO:0003886">
    <property type="term" value="F:DNA (cytosine-5-)-methyltransferase activity"/>
    <property type="evidence" value="ECO:0007669"/>
    <property type="project" value="UniProtKB-EC"/>
</dbReference>
<feature type="compositionally biased region" description="Acidic residues" evidence="12">
    <location>
        <begin position="1"/>
        <end position="11"/>
    </location>
</feature>
<dbReference type="FunFam" id="3.90.120.10:FF:000002">
    <property type="entry name" value="DNA (cytosine-5)-methyltransferase"/>
    <property type="match status" value="1"/>
</dbReference>
<protein>
    <recommendedName>
        <fullName evidence="11">Cytosine-specific methyltransferase</fullName>
        <ecNumber evidence="11">2.1.1.37</ecNumber>
    </recommendedName>
</protein>
<evidence type="ECO:0000256" key="7">
    <source>
        <dbReference type="ARBA" id="ARBA00023242"/>
    </source>
</evidence>
<dbReference type="EC" id="2.1.1.37" evidence="11"/>
<dbReference type="FunFam" id="3.40.50.150:FF:000128">
    <property type="entry name" value="DNA (cytosine-5)-methyltransferase"/>
    <property type="match status" value="1"/>
</dbReference>
<dbReference type="GO" id="GO:0003677">
    <property type="term" value="F:DNA binding"/>
    <property type="evidence" value="ECO:0007669"/>
    <property type="project" value="UniProtKB-KW"/>
</dbReference>
<evidence type="ECO:0000259" key="13">
    <source>
        <dbReference type="PROSITE" id="PS51038"/>
    </source>
</evidence>
<keyword evidence="4 9" id="KW-0949">S-adenosyl-L-methionine</keyword>
<keyword evidence="2 9" id="KW-0489">Methyltransferase</keyword>
<dbReference type="CDD" id="cd04708">
    <property type="entry name" value="BAH_plantDCM_II"/>
    <property type="match status" value="1"/>
</dbReference>
<evidence type="ECO:0000256" key="11">
    <source>
        <dbReference type="RuleBase" id="RU000417"/>
    </source>
</evidence>
<dbReference type="PANTHER" id="PTHR10629:SF52">
    <property type="entry name" value="DNA (CYTOSINE-5)-METHYLTRANSFERASE 1"/>
    <property type="match status" value="1"/>
</dbReference>
<feature type="compositionally biased region" description="Basic and acidic residues" evidence="12">
    <location>
        <begin position="299"/>
        <end position="311"/>
    </location>
</feature>
<dbReference type="Pfam" id="PF00145">
    <property type="entry name" value="DNA_methylase"/>
    <property type="match status" value="1"/>
</dbReference>
<dbReference type="InterPro" id="IPR001025">
    <property type="entry name" value="BAH_dom"/>
</dbReference>
<comment type="caution">
    <text evidence="14">The sequence shown here is derived from an EMBL/GenBank/DDBJ whole genome shotgun (WGS) entry which is preliminary data.</text>
</comment>
<evidence type="ECO:0000256" key="6">
    <source>
        <dbReference type="ARBA" id="ARBA00023125"/>
    </source>
</evidence>
<dbReference type="GO" id="GO:0006346">
    <property type="term" value="P:DNA methylation-dependent constitutive heterochromatin formation"/>
    <property type="evidence" value="ECO:0007669"/>
    <property type="project" value="InterPro"/>
</dbReference>
<dbReference type="InterPro" id="IPR050390">
    <property type="entry name" value="C5-Methyltransferase"/>
</dbReference>
<dbReference type="SMART" id="SM00439">
    <property type="entry name" value="BAH"/>
    <property type="match status" value="2"/>
</dbReference>
<dbReference type="Pfam" id="PF01426">
    <property type="entry name" value="BAH"/>
    <property type="match status" value="2"/>
</dbReference>
<keyword evidence="6" id="KW-0238">DNA-binding</keyword>
<dbReference type="InterPro" id="IPR022702">
    <property type="entry name" value="Cytosine_MeTrfase1_RFD"/>
</dbReference>
<feature type="region of interest" description="Disordered" evidence="12">
    <location>
        <begin position="1"/>
        <end position="47"/>
    </location>
</feature>
<dbReference type="FunFam" id="3.40.50.150:FF:000108">
    <property type="entry name" value="DNA (cytosine-5)-methyltransferase"/>
    <property type="match status" value="1"/>
</dbReference>
<evidence type="ECO:0000256" key="4">
    <source>
        <dbReference type="ARBA" id="ARBA00022691"/>
    </source>
</evidence>
<reference evidence="14 15" key="1">
    <citation type="journal article" date="2018" name="PLoS Genet.">
        <title>Population sequencing reveals clonal diversity and ancestral inbreeding in the grapevine cultivar Chardonnay.</title>
        <authorList>
            <person name="Roach M.J."/>
            <person name="Johnson D.L."/>
            <person name="Bohlmann J."/>
            <person name="van Vuuren H.J."/>
            <person name="Jones S.J."/>
            <person name="Pretorius I.S."/>
            <person name="Schmidt S.A."/>
            <person name="Borneman A.R."/>
        </authorList>
    </citation>
    <scope>NUCLEOTIDE SEQUENCE [LARGE SCALE GENOMIC DNA]</scope>
    <source>
        <strain evidence="15">cv. Chardonnay</strain>
        <tissue evidence="14">Leaf</tissue>
    </source>
</reference>
<evidence type="ECO:0000256" key="3">
    <source>
        <dbReference type="ARBA" id="ARBA00022679"/>
    </source>
</evidence>
<feature type="compositionally biased region" description="Acidic residues" evidence="12">
    <location>
        <begin position="347"/>
        <end position="376"/>
    </location>
</feature>
<comment type="subcellular location">
    <subcellularLocation>
        <location evidence="1">Nucleus</location>
    </subcellularLocation>
</comment>
<evidence type="ECO:0000256" key="8">
    <source>
        <dbReference type="PIRSR" id="PIRSR037404-1"/>
    </source>
</evidence>
<dbReference type="GO" id="GO:0003682">
    <property type="term" value="F:chromatin binding"/>
    <property type="evidence" value="ECO:0007669"/>
    <property type="project" value="InterPro"/>
</dbReference>
<dbReference type="InterPro" id="IPR018117">
    <property type="entry name" value="C5_DNA_meth_AS"/>
</dbReference>
<evidence type="ECO:0000313" key="15">
    <source>
        <dbReference type="Proteomes" id="UP000288805"/>
    </source>
</evidence>
<sequence>MLAVFESDDAESSVGATTKPRQKRCSSDSSGSACGSRKKPKKASRHTDCKNKSVCLLRKSSVNGTKKQPIEKDEQVAVMSTTGENIPRPNRRLTNFVFYDSDERPQPVEMLEICNMYIAGTILPLDESPDEEKEKGIRCEHFGRLESWAISGFEEGSPVIWVSTEIADYECIEPRNGYKRIYKNFYEKARACIEVYKKLSKSCGGNPNMSLDELVAGVVSSMAQGRKFLSGLSIESFVISQGEFIHDQLIGLDETCKQNDHVFSELPVLAALRDKKGKSKGSLPGKAIASGRVPKRSLRISDEEKKNETKRKVMSATTTKLINRTWGEYYSNYLPEKSEGGRGFQVNEDEETGNEDEETGNEDEETGNEDEEEEEEYGKITWDGQLEDKTCAGETLYKRAIVRGDVVAVGSSVLVEMDDSDGVSPIYFVEYMFENLDGRKMVHGRLMLRGFQTVLGSSANEREVFLTNDCMVFDLGDVKQTVIMEIRLIPWGYQHRKANANNDKIDRARAEERRSKGLPLEYYCRSLYWPERGAFFRLPTSTMGLGSGVCQSCKIKETQKEKETFKVNKSKTTFTLKGTEYSVKDFVYLHPHYFAADGKAMDTSKSRKNAGPKPFVVCHLLQIKLSKSFKLADPESTKLKVRRFFRPEDISAEKAHLSDIREVYYSTQIVVVPVMAIEGKCEVRKKHELPAFNAPAEFQHIFFCQSQYDPDTRAIKKDYNFHFVKQLPARLKLSSSENMDTDEAACRKRTSECKGGECDKSRLATLDVFAGCGGLSEGLQQAGVSLTKWAIEYEEPAGEAFHLNHPDALMFINDCNVILRAIMSACGDADDCVSTSEATELAEKLDEKDIRNLPRPGQVDFINGGPPCQGFSGMNRFNQGKWSKMQCEMILAFLSFADYFRPRFFLLENVRNFVTFNKGQTFRLTLASLLEMGYQVRFGVLEAGAYGVPQSRRRAFIWAASPEETLPEWPEPMHVFPGPELKINNYAAVRSTATGGPFRAITVRDAIGDLPNIGNGACETTMEYPREASSWYQRKFRGDMSILTDHISKKMNELNLIRCKKIPKRPGADWHAIKNGKVRLSSGRIAKLLPSWLTNKGKRHNQWKGVLGRLDWEGHFPTSITNPQPLGKVGMCFHPDQDRILSVRECARTQGFPDSYKFSGQMHHKHRQVGNAVPPPLAFALGRKLKEAVERKHSTQSD</sequence>
<dbReference type="NCBIfam" id="TIGR00675">
    <property type="entry name" value="dcm"/>
    <property type="match status" value="1"/>
</dbReference>
<feature type="region of interest" description="Disordered" evidence="12">
    <location>
        <begin position="337"/>
        <end position="384"/>
    </location>
</feature>
<dbReference type="Gene3D" id="3.40.50.150">
    <property type="entry name" value="Vaccinia Virus protein VP39"/>
    <property type="match status" value="1"/>
</dbReference>
<dbReference type="PROSITE" id="PS51038">
    <property type="entry name" value="BAH"/>
    <property type="match status" value="2"/>
</dbReference>
<dbReference type="AlphaFoldDB" id="A0A438E962"/>
<dbReference type="InterPro" id="IPR043151">
    <property type="entry name" value="BAH_sf"/>
</dbReference>
<evidence type="ECO:0000256" key="5">
    <source>
        <dbReference type="ARBA" id="ARBA00022737"/>
    </source>
</evidence>
<feature type="active site" evidence="8 9">
    <location>
        <position position="868"/>
    </location>
</feature>
<dbReference type="Proteomes" id="UP000288805">
    <property type="component" value="Unassembled WGS sequence"/>
</dbReference>
<dbReference type="InterPro" id="IPR031303">
    <property type="entry name" value="C5_meth_CS"/>
</dbReference>
<proteinExistence type="inferred from homology"/>
<evidence type="ECO:0000313" key="14">
    <source>
        <dbReference type="EMBL" id="RVW44307.1"/>
    </source>
</evidence>
<dbReference type="Pfam" id="PF12047">
    <property type="entry name" value="DNMT1-RFD"/>
    <property type="match status" value="1"/>
</dbReference>
<comment type="similarity">
    <text evidence="9 10">Belongs to the class I-like SAM-binding methyltransferase superfamily. C5-methyltransferase family.</text>
</comment>
<dbReference type="PANTHER" id="PTHR10629">
    <property type="entry name" value="CYTOSINE-SPECIFIC METHYLTRANSFERASE"/>
    <property type="match status" value="1"/>
</dbReference>
<feature type="domain" description="BAH" evidence="13">
    <location>
        <begin position="405"/>
        <end position="539"/>
    </location>
</feature>
<name>A0A438E962_VITVI</name>
<dbReference type="PIRSF" id="PIRSF037404">
    <property type="entry name" value="DNMT1"/>
    <property type="match status" value="1"/>
</dbReference>
<dbReference type="InterPro" id="IPR029063">
    <property type="entry name" value="SAM-dependent_MTases_sf"/>
</dbReference>
<dbReference type="SUPFAM" id="SSF53335">
    <property type="entry name" value="S-adenosyl-L-methionine-dependent methyltransferases"/>
    <property type="match status" value="1"/>
</dbReference>
<comment type="catalytic activity">
    <reaction evidence="11">
        <text>a 2'-deoxycytidine in DNA + S-adenosyl-L-methionine = a 5-methyl-2'-deoxycytidine in DNA + S-adenosyl-L-homocysteine + H(+)</text>
        <dbReference type="Rhea" id="RHEA:13681"/>
        <dbReference type="Rhea" id="RHEA-COMP:11369"/>
        <dbReference type="Rhea" id="RHEA-COMP:11370"/>
        <dbReference type="ChEBI" id="CHEBI:15378"/>
        <dbReference type="ChEBI" id="CHEBI:57856"/>
        <dbReference type="ChEBI" id="CHEBI:59789"/>
        <dbReference type="ChEBI" id="CHEBI:85452"/>
        <dbReference type="ChEBI" id="CHEBI:85454"/>
        <dbReference type="EC" id="2.1.1.37"/>
    </reaction>
</comment>
<dbReference type="PROSITE" id="PS00095">
    <property type="entry name" value="C5_MTASE_2"/>
    <property type="match status" value="1"/>
</dbReference>
<dbReference type="InterPro" id="IPR001525">
    <property type="entry name" value="C5_MeTfrase"/>
</dbReference>
<evidence type="ECO:0000256" key="12">
    <source>
        <dbReference type="SAM" id="MobiDB-lite"/>
    </source>
</evidence>
<dbReference type="EMBL" id="QGNW01001357">
    <property type="protein sequence ID" value="RVW44307.1"/>
    <property type="molecule type" value="Genomic_DNA"/>
</dbReference>
<dbReference type="FunFam" id="3.90.120.10:FF:000004">
    <property type="entry name" value="DNA (cytosine-5)-methyltransferase"/>
    <property type="match status" value="1"/>
</dbReference>
<keyword evidence="7" id="KW-0539">Nucleus</keyword>
<accession>A0A438E962</accession>
<dbReference type="PROSITE" id="PS00094">
    <property type="entry name" value="C5_MTASE_1"/>
    <property type="match status" value="1"/>
</dbReference>
<dbReference type="Gene3D" id="3.90.120.10">
    <property type="entry name" value="DNA Methylase, subunit A, domain 2"/>
    <property type="match status" value="2"/>
</dbReference>
<keyword evidence="3 9" id="KW-0808">Transferase</keyword>
<feature type="domain" description="BAH" evidence="13">
    <location>
        <begin position="579"/>
        <end position="719"/>
    </location>
</feature>
<organism evidence="14 15">
    <name type="scientific">Vitis vinifera</name>
    <name type="common">Grape</name>
    <dbReference type="NCBI Taxonomy" id="29760"/>
    <lineage>
        <taxon>Eukaryota</taxon>
        <taxon>Viridiplantae</taxon>
        <taxon>Streptophyta</taxon>
        <taxon>Embryophyta</taxon>
        <taxon>Tracheophyta</taxon>
        <taxon>Spermatophyta</taxon>
        <taxon>Magnoliopsida</taxon>
        <taxon>eudicotyledons</taxon>
        <taxon>Gunneridae</taxon>
        <taxon>Pentapetalae</taxon>
        <taxon>rosids</taxon>
        <taxon>Vitales</taxon>
        <taxon>Vitaceae</taxon>
        <taxon>Viteae</taxon>
        <taxon>Vitis</taxon>
    </lineage>
</organism>
<dbReference type="PROSITE" id="PS51679">
    <property type="entry name" value="SAM_MT_C5"/>
    <property type="match status" value="1"/>
</dbReference>
<keyword evidence="5" id="KW-0677">Repeat</keyword>
<evidence type="ECO:0000256" key="2">
    <source>
        <dbReference type="ARBA" id="ARBA00022603"/>
    </source>
</evidence>
<feature type="region of interest" description="Disordered" evidence="12">
    <location>
        <begin position="276"/>
        <end position="314"/>
    </location>
</feature>
<evidence type="ECO:0000256" key="9">
    <source>
        <dbReference type="PROSITE-ProRule" id="PRU01016"/>
    </source>
</evidence>
<dbReference type="Gene3D" id="2.30.30.490">
    <property type="match status" value="2"/>
</dbReference>
<evidence type="ECO:0000256" key="1">
    <source>
        <dbReference type="ARBA" id="ARBA00004123"/>
    </source>
</evidence>
<gene>
    <name evidence="14" type="primary">MET1A_3</name>
    <name evidence="14" type="ORF">CK203_071036</name>
</gene>